<gene>
    <name evidence="3" type="ORF">GJA_3855</name>
</gene>
<evidence type="ECO:0000256" key="1">
    <source>
        <dbReference type="SAM" id="SignalP"/>
    </source>
</evidence>
<dbReference type="PATRIC" id="fig|1349767.4.peg.443"/>
<dbReference type="KEGG" id="jag:GJA_3855"/>
<dbReference type="InterPro" id="IPR003848">
    <property type="entry name" value="DUF218"/>
</dbReference>
<dbReference type="eggNOG" id="COG1434">
    <property type="taxonomic scope" value="Bacteria"/>
</dbReference>
<keyword evidence="4" id="KW-1185">Reference proteome</keyword>
<dbReference type="Pfam" id="PF02698">
    <property type="entry name" value="DUF218"/>
    <property type="match status" value="1"/>
</dbReference>
<name>W0V9C6_9BURK</name>
<feature type="domain" description="DUF218" evidence="2">
    <location>
        <begin position="225"/>
        <end position="335"/>
    </location>
</feature>
<dbReference type="OrthoDB" id="1092058at2"/>
<dbReference type="InterPro" id="IPR014729">
    <property type="entry name" value="Rossmann-like_a/b/a_fold"/>
</dbReference>
<dbReference type="AlphaFoldDB" id="W0V9C6"/>
<accession>W0V9C6</accession>
<dbReference type="Proteomes" id="UP000027604">
    <property type="component" value="Chromosome I"/>
</dbReference>
<dbReference type="Gene3D" id="3.40.50.620">
    <property type="entry name" value="HUPs"/>
    <property type="match status" value="1"/>
</dbReference>
<dbReference type="STRING" id="1349767.GJA_3855"/>
<protein>
    <recommendedName>
        <fullName evidence="2">DUF218 domain-containing protein</fullName>
    </recommendedName>
</protein>
<keyword evidence="1" id="KW-0732">Signal</keyword>
<feature type="chain" id="PRO_5004797497" description="DUF218 domain-containing protein" evidence="1">
    <location>
        <begin position="21"/>
        <end position="389"/>
    </location>
</feature>
<reference evidence="3 4" key="1">
    <citation type="journal article" date="2015" name="Genome Announc.">
        <title>Genome Sequence of Mushroom Soft-Rot Pathogen Janthinobacterium agaricidamnosum.</title>
        <authorList>
            <person name="Graupner K."/>
            <person name="Lackner G."/>
            <person name="Hertweck C."/>
        </authorList>
    </citation>
    <scope>NUCLEOTIDE SEQUENCE [LARGE SCALE GENOMIC DNA]</scope>
    <source>
        <strain evidence="4">NBRC 102515 / DSM 9628</strain>
    </source>
</reference>
<organism evidence="3 4">
    <name type="scientific">Janthinobacterium agaricidamnosum NBRC 102515 = DSM 9628</name>
    <dbReference type="NCBI Taxonomy" id="1349767"/>
    <lineage>
        <taxon>Bacteria</taxon>
        <taxon>Pseudomonadati</taxon>
        <taxon>Pseudomonadota</taxon>
        <taxon>Betaproteobacteria</taxon>
        <taxon>Burkholderiales</taxon>
        <taxon>Oxalobacteraceae</taxon>
        <taxon>Janthinobacterium</taxon>
    </lineage>
</organism>
<evidence type="ECO:0000313" key="4">
    <source>
        <dbReference type="Proteomes" id="UP000027604"/>
    </source>
</evidence>
<dbReference type="EMBL" id="HG322949">
    <property type="protein sequence ID" value="CDG84466.1"/>
    <property type="molecule type" value="Genomic_DNA"/>
</dbReference>
<dbReference type="HOGENOM" id="CLU_054534_0_0_4"/>
<dbReference type="RefSeq" id="WP_038494839.1">
    <property type="nucleotide sequence ID" value="NZ_BCTH01000071.1"/>
</dbReference>
<evidence type="ECO:0000313" key="3">
    <source>
        <dbReference type="EMBL" id="CDG84466.1"/>
    </source>
</evidence>
<sequence length="389" mass="41391">MIRSILLAAALLSMAQAGLAAPVHDLHWSRLGNQLFPALTDLGLGRANAKPDMASLSSLLDSRTVRIDACRHVPGCVLHAALWSDAEIAGLASSAASRPAAAWRKGALADDGVPAQVVRELRGLNSIIQVYGLGQAPRYPLIDGPLEPAGAARFNDDVADAILLSEASANDPAASLDPSIGLALALLDVNDRNEAADFEPLDAQFNAGALALAHTIDWKTYRYSAIVVPGMGPENLSTPLSARGKLRVRLAASRFLQGEAAFVMVSGASVHPKGSRFVEAVEMRRALIERFGIPANRIIIEPYARHTTTNLRNATRRLLALGVPLNREALIITDADQSSYIDSAEFSKRNQQELGYQPGAIGARLSPTELVFKPDASSARIDPADPLDP</sequence>
<feature type="signal peptide" evidence="1">
    <location>
        <begin position="1"/>
        <end position="20"/>
    </location>
</feature>
<evidence type="ECO:0000259" key="2">
    <source>
        <dbReference type="Pfam" id="PF02698"/>
    </source>
</evidence>
<proteinExistence type="predicted"/>
<dbReference type="CDD" id="cd06259">
    <property type="entry name" value="YdcF-like"/>
    <property type="match status" value="1"/>
</dbReference>